<name>A0A5D3B2A3_9TREE</name>
<evidence type="ECO:0000256" key="26">
    <source>
        <dbReference type="RuleBase" id="RU000506"/>
    </source>
</evidence>
<feature type="region of interest" description="Disordered" evidence="27">
    <location>
        <begin position="1118"/>
        <end position="1205"/>
    </location>
</feature>
<evidence type="ECO:0000256" key="25">
    <source>
        <dbReference type="ARBA" id="ARBA00066055"/>
    </source>
</evidence>
<comment type="similarity">
    <text evidence="6">Belongs to the DNA polymerase type-B family.</text>
</comment>
<evidence type="ECO:0000313" key="34">
    <source>
        <dbReference type="Proteomes" id="UP000322245"/>
    </source>
</evidence>
<dbReference type="GO" id="GO:0003887">
    <property type="term" value="F:DNA-directed DNA polymerase activity"/>
    <property type="evidence" value="ECO:0007669"/>
    <property type="project" value="UniProtKB-KW"/>
</dbReference>
<dbReference type="CDD" id="cd00608">
    <property type="entry name" value="GalT"/>
    <property type="match status" value="1"/>
</dbReference>
<evidence type="ECO:0000256" key="15">
    <source>
        <dbReference type="ARBA" id="ARBA00022833"/>
    </source>
</evidence>
<evidence type="ECO:0000256" key="16">
    <source>
        <dbReference type="ARBA" id="ARBA00022932"/>
    </source>
</evidence>
<feature type="region of interest" description="Disordered" evidence="27">
    <location>
        <begin position="839"/>
        <end position="897"/>
    </location>
</feature>
<dbReference type="GO" id="GO:0016035">
    <property type="term" value="C:zeta DNA polymerase complex"/>
    <property type="evidence" value="ECO:0007669"/>
    <property type="project" value="InterPro"/>
</dbReference>
<dbReference type="InterPro" id="IPR036265">
    <property type="entry name" value="HIT-like_sf"/>
</dbReference>
<dbReference type="EC" id="2.7.7.12" evidence="26"/>
<dbReference type="SMART" id="SM00486">
    <property type="entry name" value="POLBc"/>
    <property type="match status" value="1"/>
</dbReference>
<dbReference type="InterPro" id="IPR042087">
    <property type="entry name" value="DNA_pol_B_thumb"/>
</dbReference>
<comment type="cofactor">
    <cofactor evidence="2">
        <name>Zn(2+)</name>
        <dbReference type="ChEBI" id="CHEBI:29105"/>
    </cofactor>
</comment>
<dbReference type="CDD" id="cd05778">
    <property type="entry name" value="DNA_polB_zeta_exo"/>
    <property type="match status" value="1"/>
</dbReference>
<protein>
    <recommendedName>
        <fullName evidence="26">Galactose-1-phosphate uridylyltransferase</fullName>
        <ecNumber evidence="26">2.7.7.12</ecNumber>
    </recommendedName>
</protein>
<dbReference type="InterPro" id="IPR012337">
    <property type="entry name" value="RNaseH-like_sf"/>
</dbReference>
<evidence type="ECO:0000259" key="31">
    <source>
        <dbReference type="Pfam" id="PF03104"/>
    </source>
</evidence>
<dbReference type="GO" id="GO:0003677">
    <property type="term" value="F:DNA binding"/>
    <property type="evidence" value="ECO:0007669"/>
    <property type="project" value="UniProtKB-KW"/>
</dbReference>
<evidence type="ECO:0000256" key="11">
    <source>
        <dbReference type="ARBA" id="ARBA00022705"/>
    </source>
</evidence>
<keyword evidence="15" id="KW-0862">Zinc</keyword>
<dbReference type="SUPFAM" id="SSF53098">
    <property type="entry name" value="Ribonuclease H-like"/>
    <property type="match status" value="1"/>
</dbReference>
<evidence type="ECO:0000256" key="9">
    <source>
        <dbReference type="ARBA" id="ARBA00022679"/>
    </source>
</evidence>
<dbReference type="PROSITE" id="PS00116">
    <property type="entry name" value="DNA_POLYMERASE_B"/>
    <property type="match status" value="1"/>
</dbReference>
<keyword evidence="16" id="KW-0239">DNA-directed DNA polymerase</keyword>
<feature type="domain" description="DNA-directed DNA polymerase family B exonuclease" evidence="31">
    <location>
        <begin position="1491"/>
        <end position="1688"/>
    </location>
</feature>
<dbReference type="Pfam" id="PF01087">
    <property type="entry name" value="GalP_UDP_transf"/>
    <property type="match status" value="1"/>
</dbReference>
<dbReference type="GO" id="GO:0005634">
    <property type="term" value="C:nucleus"/>
    <property type="evidence" value="ECO:0007669"/>
    <property type="project" value="UniProtKB-SubCell"/>
</dbReference>
<dbReference type="FunFam" id="3.30.428.10:FF:000001">
    <property type="entry name" value="Galactose-1-phosphate uridylyltransferase"/>
    <property type="match status" value="1"/>
</dbReference>
<dbReference type="CDD" id="cd05534">
    <property type="entry name" value="POLBc_zeta"/>
    <property type="match status" value="1"/>
</dbReference>
<dbReference type="PRINTS" id="PR00106">
    <property type="entry name" value="DNAPOLB"/>
</dbReference>
<evidence type="ECO:0000256" key="22">
    <source>
        <dbReference type="ARBA" id="ARBA00023242"/>
    </source>
</evidence>
<dbReference type="GO" id="GO:0051539">
    <property type="term" value="F:4 iron, 4 sulfur cluster binding"/>
    <property type="evidence" value="ECO:0007669"/>
    <property type="project" value="UniProtKB-KW"/>
</dbReference>
<dbReference type="Pfam" id="PF00136">
    <property type="entry name" value="DNA_pol_B"/>
    <property type="match status" value="1"/>
</dbReference>
<evidence type="ECO:0000256" key="24">
    <source>
        <dbReference type="ARBA" id="ARBA00049244"/>
    </source>
</evidence>
<dbReference type="GO" id="GO:0000166">
    <property type="term" value="F:nucleotide binding"/>
    <property type="evidence" value="ECO:0007669"/>
    <property type="project" value="InterPro"/>
</dbReference>
<dbReference type="UniPathway" id="UPA00214"/>
<dbReference type="GO" id="GO:0000724">
    <property type="term" value="P:double-strand break repair via homologous recombination"/>
    <property type="evidence" value="ECO:0007669"/>
    <property type="project" value="TreeGrafter"/>
</dbReference>
<evidence type="ECO:0000256" key="19">
    <source>
        <dbReference type="ARBA" id="ARBA00023125"/>
    </source>
</evidence>
<dbReference type="SUPFAM" id="SSF54197">
    <property type="entry name" value="HIT-like"/>
    <property type="match status" value="2"/>
</dbReference>
<dbReference type="GO" id="GO:1901135">
    <property type="term" value="P:carbohydrate derivative metabolic process"/>
    <property type="evidence" value="ECO:0007669"/>
    <property type="project" value="UniProtKB-ARBA"/>
</dbReference>
<dbReference type="InterPro" id="IPR001937">
    <property type="entry name" value="GalP_UDPtransf1"/>
</dbReference>
<evidence type="ECO:0000256" key="27">
    <source>
        <dbReference type="SAM" id="MobiDB-lite"/>
    </source>
</evidence>
<keyword evidence="18" id="KW-0411">Iron-sulfur</keyword>
<feature type="domain" description="DNA polymerase delta/zeta catalytic subunit N-terminal" evidence="32">
    <location>
        <begin position="482"/>
        <end position="577"/>
    </location>
</feature>
<keyword evidence="21" id="KW-0234">DNA repair</keyword>
<dbReference type="InterPro" id="IPR043502">
    <property type="entry name" value="DNA/RNA_pol_sf"/>
</dbReference>
<feature type="compositionally biased region" description="Polar residues" evidence="27">
    <location>
        <begin position="1037"/>
        <end position="1046"/>
    </location>
</feature>
<dbReference type="Gene3D" id="3.30.428.10">
    <property type="entry name" value="HIT-like"/>
    <property type="match status" value="2"/>
</dbReference>
<evidence type="ECO:0000256" key="4">
    <source>
        <dbReference type="ARBA" id="ARBA00004123"/>
    </source>
</evidence>
<evidence type="ECO:0000256" key="7">
    <source>
        <dbReference type="ARBA" id="ARBA00010951"/>
    </source>
</evidence>
<dbReference type="GO" id="GO:0019637">
    <property type="term" value="P:organophosphate metabolic process"/>
    <property type="evidence" value="ECO:0007669"/>
    <property type="project" value="UniProtKB-ARBA"/>
</dbReference>
<dbReference type="InterPro" id="IPR023211">
    <property type="entry name" value="DNA_pol_palm_dom_sf"/>
</dbReference>
<keyword evidence="12 26" id="KW-0479">Metal-binding</keyword>
<dbReference type="InterPro" id="IPR030559">
    <property type="entry name" value="PolZ_Rev3"/>
</dbReference>
<dbReference type="GO" id="GO:0042276">
    <property type="term" value="P:error-prone translesion synthesis"/>
    <property type="evidence" value="ECO:0007669"/>
    <property type="project" value="TreeGrafter"/>
</dbReference>
<comment type="subcellular location">
    <subcellularLocation>
        <location evidence="4">Nucleus</location>
    </subcellularLocation>
</comment>
<dbReference type="InterPro" id="IPR056435">
    <property type="entry name" value="DPOD/Z_N"/>
</dbReference>
<dbReference type="Gene3D" id="1.10.287.690">
    <property type="entry name" value="Helix hairpin bin"/>
    <property type="match status" value="1"/>
</dbReference>
<dbReference type="Pfam" id="PF02744">
    <property type="entry name" value="GalP_UDP_tr_C"/>
    <property type="match status" value="1"/>
</dbReference>
<proteinExistence type="inferred from homology"/>
<dbReference type="EMBL" id="NIDF01000021">
    <property type="protein sequence ID" value="TYJ56661.1"/>
    <property type="molecule type" value="Genomic_DNA"/>
</dbReference>
<keyword evidence="17" id="KW-0408">Iron</keyword>
<keyword evidence="8" id="KW-0004">4Fe-4S</keyword>
<dbReference type="Pfam" id="PF03104">
    <property type="entry name" value="DNA_pol_B_exo1"/>
    <property type="match status" value="1"/>
</dbReference>
<evidence type="ECO:0000259" key="32">
    <source>
        <dbReference type="Pfam" id="PF24055"/>
    </source>
</evidence>
<evidence type="ECO:0000256" key="5">
    <source>
        <dbReference type="ARBA" id="ARBA00004947"/>
    </source>
</evidence>
<feature type="domain" description="Galactose-1-phosphate uridyl transferase C-terminal" evidence="30">
    <location>
        <begin position="225"/>
        <end position="378"/>
    </location>
</feature>
<comment type="catalytic activity">
    <reaction evidence="1 26">
        <text>alpha-D-galactose 1-phosphate + UDP-alpha-D-glucose = alpha-D-glucose 1-phosphate + UDP-alpha-D-galactose</text>
        <dbReference type="Rhea" id="RHEA:13989"/>
        <dbReference type="ChEBI" id="CHEBI:58336"/>
        <dbReference type="ChEBI" id="CHEBI:58601"/>
        <dbReference type="ChEBI" id="CHEBI:58885"/>
        <dbReference type="ChEBI" id="CHEBI:66914"/>
        <dbReference type="EC" id="2.7.7.12"/>
    </reaction>
</comment>
<comment type="subunit">
    <text evidence="25">Forms DNA polymerase zeta with REV7.</text>
</comment>
<dbReference type="InterPro" id="IPR006172">
    <property type="entry name" value="DNA-dir_DNA_pol_B"/>
</dbReference>
<evidence type="ECO:0000256" key="20">
    <source>
        <dbReference type="ARBA" id="ARBA00023144"/>
    </source>
</evidence>
<keyword evidence="19" id="KW-0238">DNA-binding</keyword>
<keyword evidence="23 26" id="KW-0119">Carbohydrate metabolism</keyword>
<comment type="similarity">
    <text evidence="7 26">Belongs to the galactose-1-phosphate uridylyltransferase type 1 family.</text>
</comment>
<comment type="caution">
    <text evidence="33">The sequence shown here is derived from an EMBL/GenBank/DDBJ whole genome shotgun (WGS) entry which is preliminary data.</text>
</comment>
<evidence type="ECO:0000313" key="33">
    <source>
        <dbReference type="EMBL" id="TYJ56661.1"/>
    </source>
</evidence>
<dbReference type="Proteomes" id="UP000322245">
    <property type="component" value="Unassembled WGS sequence"/>
</dbReference>
<dbReference type="NCBIfam" id="TIGR00209">
    <property type="entry name" value="galT_1"/>
    <property type="match status" value="1"/>
</dbReference>
<keyword evidence="14" id="KW-0863">Zinc-finger</keyword>
<gene>
    <name evidence="33" type="ORF">B9479_002591</name>
</gene>
<dbReference type="PANTHER" id="PTHR45812">
    <property type="entry name" value="DNA POLYMERASE ZETA CATALYTIC SUBUNIT"/>
    <property type="match status" value="1"/>
</dbReference>
<feature type="compositionally biased region" description="Polar residues" evidence="27">
    <location>
        <begin position="1071"/>
        <end position="1080"/>
    </location>
</feature>
<evidence type="ECO:0000256" key="2">
    <source>
        <dbReference type="ARBA" id="ARBA00001947"/>
    </source>
</evidence>
<evidence type="ECO:0000256" key="3">
    <source>
        <dbReference type="ARBA" id="ARBA00001966"/>
    </source>
</evidence>
<feature type="domain" description="Galactose-1-phosphate uridyl transferase N-terminal" evidence="29">
    <location>
        <begin position="11"/>
        <end position="195"/>
    </location>
</feature>
<dbReference type="Pfam" id="PF24055">
    <property type="entry name" value="POL3_N"/>
    <property type="match status" value="1"/>
</dbReference>
<dbReference type="Gene3D" id="1.10.132.60">
    <property type="entry name" value="DNA polymerase family B, C-terminal domain"/>
    <property type="match status" value="1"/>
</dbReference>
<keyword evidence="22" id="KW-0539">Nucleus</keyword>
<evidence type="ECO:0000259" key="30">
    <source>
        <dbReference type="Pfam" id="PF02744"/>
    </source>
</evidence>
<evidence type="ECO:0000256" key="17">
    <source>
        <dbReference type="ARBA" id="ARBA00023004"/>
    </source>
</evidence>
<dbReference type="GO" id="GO:0006796">
    <property type="term" value="P:phosphate-containing compound metabolic process"/>
    <property type="evidence" value="ECO:0007669"/>
    <property type="project" value="UniProtKB-ARBA"/>
</dbReference>
<feature type="region of interest" description="Disordered" evidence="27">
    <location>
        <begin position="1019"/>
        <end position="1104"/>
    </location>
</feature>
<dbReference type="InterPro" id="IPR005850">
    <property type="entry name" value="GalP_Utransf_C"/>
</dbReference>
<keyword evidence="20 26" id="KW-0299">Galactose metabolism</keyword>
<evidence type="ECO:0000256" key="18">
    <source>
        <dbReference type="ARBA" id="ARBA00023014"/>
    </source>
</evidence>
<organism evidence="33 34">
    <name type="scientific">Cryptococcus floricola</name>
    <dbReference type="NCBI Taxonomy" id="2591691"/>
    <lineage>
        <taxon>Eukaryota</taxon>
        <taxon>Fungi</taxon>
        <taxon>Dikarya</taxon>
        <taxon>Basidiomycota</taxon>
        <taxon>Agaricomycotina</taxon>
        <taxon>Tremellomycetes</taxon>
        <taxon>Tremellales</taxon>
        <taxon>Cryptococcaceae</taxon>
        <taxon>Cryptococcus</taxon>
    </lineage>
</organism>
<dbReference type="PANTHER" id="PTHR45812:SF1">
    <property type="entry name" value="DNA POLYMERASE ZETA CATALYTIC SUBUNIT"/>
    <property type="match status" value="1"/>
</dbReference>
<evidence type="ECO:0000256" key="21">
    <source>
        <dbReference type="ARBA" id="ARBA00023204"/>
    </source>
</evidence>
<evidence type="ECO:0000256" key="12">
    <source>
        <dbReference type="ARBA" id="ARBA00022723"/>
    </source>
</evidence>
<evidence type="ECO:0000256" key="8">
    <source>
        <dbReference type="ARBA" id="ARBA00022485"/>
    </source>
</evidence>
<dbReference type="InterPro" id="IPR036397">
    <property type="entry name" value="RNaseH_sf"/>
</dbReference>
<feature type="region of interest" description="Disordered" evidence="27">
    <location>
        <begin position="2219"/>
        <end position="2265"/>
    </location>
</feature>
<dbReference type="Gene3D" id="3.30.342.10">
    <property type="entry name" value="DNA Polymerase, chain B, domain 1"/>
    <property type="match status" value="1"/>
</dbReference>
<sequence length="2265" mass="253957">MSTDSLAVPTFDPSEHAHRRYNPLTGKHVLVSPHRTKRPWKGQTEEPVLAALPQYEETCNLCPGNERGNGEHNPKYTETFTFENDFPALLTEPLPSIDAQGELSGTDALFASQPVRGRCKVICFHPRHDLTLARMPPQDIEKIIGEWKRVYAEEGEMLRLSSGEGYVQIFENRGSMMGASAPHPHGQVWTLSYTPDEPQVELTNLAQNTRAAKPNHPVRGDGCACLLCSYAAEEAQKKDRVVEIDEKGGWIAVVPFWAVWPFEIMVLPYKRHIPSLLQLEENEVQGLARIFQKVLVRYDNLFSCPFPYSMGLHQSPLPPNNPESDVAHIHFHFYPPLLRSASVRKFLVGFEMMGEVQRDLTPEQAAGRLRALPAEHYLDSKDVRQHTPAAMDPPIVDTGPSSSPLFASTQPPTPSNPLLRIRINNMSSEQGSPIPTLRQHYVPSRFATAVPVGVVPHTLPVIRIFGTTPSLQKVCANIHLCYPYFYVPFPMDSSDPLRPERVVKLCQRFAVSLNHAICLALRQNPSSMGNSTRFGGGVDPKHLHVVSVMLVKGTPFYGYHMGYSYYMKVSLANPARMYVALEQLRKPNVLGREWQPHEAHLNHVLQFMCDFDLYGCGWLDLAGGTFREPVPEGDPYESPPNLPRGTLGILNSLTIPDSMFYAPGLSPSKESYTGLEIDILPHQILNRQRLTPRLLHHDFVELLRQPLDPSEKLVPAVAELWEDERRRRLLKGLSIGTAEMMPKGGGMDGRSKEELGYKVKKEGAATDEKPHFGGDWKISEELWEILEERMASERKKRGPLTFEKFAKKSASGQNGEKLMWDKWIMTTFEAVSALWPKQPRKVPRQTPKSKTQIRIVPPNTALSPTRKAQFSEDDTSPSTPTSMPRRGVAFDVPESSDRVHEDLDWADEDEEANPFEAFAMTQASQQFPPQPELSQRVQPTNYRADDEHDLYYPENEDERAGMGEGNDQMDAKQAKVHAEETEKIRATQMPAPHADGDDYDDEEMDNIFRQTVAAGLGVESVPTTPNKGSRWAGWTPTKRSGSSTVGAETRKRKRDQGVLDNAGLGDLSTIFDRSSVSLSPFKNPYDDRPQAPSTPTRAQSPATGLITPNSLIRNMFARNRQPSPFNSPSRRKTPTSRYNTADVITLPVSKKTPGPITSSPEEEVVKHGKTPFRPSLQQRLAEESQKSTQKGKAPTQEEDDLFFGPDPTFEQIQAIELSLPPAGGGLYEPPRGTPARTAVPTTNAGNQVDGHNERGNATRQGVTKQQASKGQDIEPTMPGVSPTFKDSISSHEHSHPSIGSQKELRPRKRVKLDDAVHEIGGPSPKSNSRPSQSTGISSSPCLPTMGKAWRFHLPPPTSEFVVGNMEEYSVSSVDYQEPFYSDPGDIPKPKILGGRMFSFKSDKAEHLEDFEFTTASLDGGKKKRGRPKSKEVHESSRTKKTSWKAGWEYSVMPPNARDVVAWCDKADDLALSIFERKEKKTSQLVHPTQKNKYGVKFSQKKKARDASAEAQNMTVLSLEVFAQSRNQLLPDPEKDPVTAIFYCYQNEDDDLPDTTVHPGYYAGYVVIGELANPSRFRLDGVAFDVVESELDLINWVTENTKYWDPDVLTGWELHNSSWGYLAARAHHEFGADLMDDLSRVVSGRSGRKNDGYAAHHSSTFKVAGRHTLNIWRICRSEINLTQYNLENVVFHLLHQRIPHYSSSSLTAMWKSQTPAHASRVLKYFFQRAVINVEIIDQAEIITKTAEFARVFGVDFASVMTRGSQYKVESFMFRIAKPESFVLVTPSKQQVGLQNAPFAVPLIAEPESKYYTHPIIVLDFQSLYPSIMIAYNLCYSTCLGRVEKFKNTNKFGFTDLKISEGLLELLKDYVNVTPNGMIFVKPAVRKSLLAKMLTEMLDTRVMIKQAMKGARGDKSLTSMLNARQLGLKLMANVTYGYTSATYSGRMPCIEVADSIVQTGRETLEKAQELIHSRPDWDARVVYGDTDSLFVALPGRSKDQAFKIGFDIAEAVTAMNPKPVTLKFEKVYMGSVLMAKKRYVGFKYENPDDVEPVFDAKGIETIRRDGFPAQQKMEEVCLKLLFRTQDLSQIKDFCRQEWTKILQGKVSIQDFVIAKEVKLGTYSEKGVPPPGAAVAYRRILKDPRDEPQYAERVPYLISNADGRRLIDRARMPHEMLSNRSLGIDAEYYIRNLLIPPLSRIFNLVGADVEEWYDTMPRTKRAGKYERDGSTGTGRDGGFGRGRGRGKRGRGAVTGSRIDSHFKSSHCI</sequence>
<feature type="compositionally biased region" description="Gly residues" evidence="27">
    <location>
        <begin position="2228"/>
        <end position="2238"/>
    </location>
</feature>
<reference evidence="33 34" key="1">
    <citation type="submission" date="2017-05" db="EMBL/GenBank/DDBJ databases">
        <title>The Genome Sequence of Tsuchiyaea wingfieldii DSM 27421.</title>
        <authorList>
            <person name="Cuomo C."/>
            <person name="Passer A."/>
            <person name="Billmyre B."/>
            <person name="Heitman J."/>
        </authorList>
    </citation>
    <scope>NUCLEOTIDE SEQUENCE [LARGE SCALE GENOMIC DNA]</scope>
    <source>
        <strain evidence="33 34">DSM 27421</strain>
    </source>
</reference>
<feature type="region of interest" description="Disordered" evidence="27">
    <location>
        <begin position="1220"/>
        <end position="1343"/>
    </location>
</feature>
<accession>A0A5D3B2A3</accession>
<dbReference type="PROSITE" id="PS00117">
    <property type="entry name" value="GAL_P_UDP_TRANSF_I"/>
    <property type="match status" value="1"/>
</dbReference>
<feature type="compositionally biased region" description="Polar residues" evidence="27">
    <location>
        <begin position="1324"/>
        <end position="1341"/>
    </location>
</feature>
<feature type="compositionally biased region" description="Polar residues" evidence="27">
    <location>
        <begin position="1257"/>
        <end position="1269"/>
    </location>
</feature>
<dbReference type="GO" id="GO:0006012">
    <property type="term" value="P:galactose metabolic process"/>
    <property type="evidence" value="ECO:0007669"/>
    <property type="project" value="UniProtKB-UniPathway"/>
</dbReference>
<dbReference type="InterPro" id="IPR019779">
    <property type="entry name" value="GalP_UDPtransf1_His-AS"/>
</dbReference>
<dbReference type="FunFam" id="3.30.420.10:FF:000024">
    <property type="entry name" value="DNA polymerase zeta catalytic subunit"/>
    <property type="match status" value="1"/>
</dbReference>
<evidence type="ECO:0000256" key="14">
    <source>
        <dbReference type="ARBA" id="ARBA00022771"/>
    </source>
</evidence>
<evidence type="ECO:0000256" key="23">
    <source>
        <dbReference type="ARBA" id="ARBA00023277"/>
    </source>
</evidence>
<dbReference type="SUPFAM" id="SSF56672">
    <property type="entry name" value="DNA/RNA polymerases"/>
    <property type="match status" value="1"/>
</dbReference>
<dbReference type="GO" id="GO:0006260">
    <property type="term" value="P:DNA replication"/>
    <property type="evidence" value="ECO:0007669"/>
    <property type="project" value="UniProtKB-KW"/>
</dbReference>
<feature type="domain" description="DNA-directed DNA polymerase family B multifunctional" evidence="28">
    <location>
        <begin position="1754"/>
        <end position="2200"/>
    </location>
</feature>
<dbReference type="FunFam" id="1.10.132.60:FF:000007">
    <property type="entry name" value="DNA polymerase"/>
    <property type="match status" value="1"/>
</dbReference>
<evidence type="ECO:0000259" key="28">
    <source>
        <dbReference type="Pfam" id="PF00136"/>
    </source>
</evidence>
<dbReference type="GO" id="GO:0008108">
    <property type="term" value="F:UDP-glucose:hexose-1-phosphate uridylyltransferase activity"/>
    <property type="evidence" value="ECO:0007669"/>
    <property type="project" value="UniProtKB-EC"/>
</dbReference>
<feature type="region of interest" description="Disordered" evidence="27">
    <location>
        <begin position="1417"/>
        <end position="1439"/>
    </location>
</feature>
<dbReference type="InterPro" id="IPR006133">
    <property type="entry name" value="DNA-dir_DNA_pol_B_exonuc"/>
</dbReference>
<dbReference type="InterPro" id="IPR006134">
    <property type="entry name" value="DNA-dir_DNA_pol_B_multi_dom"/>
</dbReference>
<keyword evidence="13" id="KW-0227">DNA damage</keyword>
<comment type="catalytic activity">
    <reaction evidence="24">
        <text>DNA(n) + a 2'-deoxyribonucleoside 5'-triphosphate = DNA(n+1) + diphosphate</text>
        <dbReference type="Rhea" id="RHEA:22508"/>
        <dbReference type="Rhea" id="RHEA-COMP:17339"/>
        <dbReference type="Rhea" id="RHEA-COMP:17340"/>
        <dbReference type="ChEBI" id="CHEBI:33019"/>
        <dbReference type="ChEBI" id="CHEBI:61560"/>
        <dbReference type="ChEBI" id="CHEBI:173112"/>
        <dbReference type="EC" id="2.7.7.7"/>
    </reaction>
</comment>
<comment type="cofactor">
    <cofactor evidence="3">
        <name>[4Fe-4S] cluster</name>
        <dbReference type="ChEBI" id="CHEBI:49883"/>
    </cofactor>
</comment>
<dbReference type="InterPro" id="IPR005849">
    <property type="entry name" value="GalP_Utransf_N"/>
</dbReference>
<dbReference type="Gene3D" id="3.90.1600.10">
    <property type="entry name" value="Palm domain of DNA polymerase"/>
    <property type="match status" value="1"/>
</dbReference>
<comment type="pathway">
    <text evidence="5 26">Carbohydrate metabolism; galactose metabolism.</text>
</comment>
<dbReference type="GO" id="GO:0008270">
    <property type="term" value="F:zinc ion binding"/>
    <property type="evidence" value="ECO:0007669"/>
    <property type="project" value="UniProtKB-KW"/>
</dbReference>
<keyword evidence="9 26" id="KW-0808">Transferase</keyword>
<dbReference type="FunFam" id="1.10.287.690:FF:000002">
    <property type="entry name" value="DNA polymerase zeta"/>
    <property type="match status" value="1"/>
</dbReference>
<dbReference type="InterPro" id="IPR017964">
    <property type="entry name" value="DNA-dir_DNA_pol_B_CS"/>
</dbReference>
<feature type="compositionally biased region" description="Basic and acidic residues" evidence="27">
    <location>
        <begin position="1428"/>
        <end position="1437"/>
    </location>
</feature>
<evidence type="ECO:0000256" key="13">
    <source>
        <dbReference type="ARBA" id="ARBA00022763"/>
    </source>
</evidence>
<evidence type="ECO:0000259" key="29">
    <source>
        <dbReference type="Pfam" id="PF01087"/>
    </source>
</evidence>
<evidence type="ECO:0000256" key="10">
    <source>
        <dbReference type="ARBA" id="ARBA00022695"/>
    </source>
</evidence>
<evidence type="ECO:0000256" key="6">
    <source>
        <dbReference type="ARBA" id="ARBA00005755"/>
    </source>
</evidence>
<dbReference type="Gene3D" id="3.30.420.10">
    <property type="entry name" value="Ribonuclease H-like superfamily/Ribonuclease H"/>
    <property type="match status" value="1"/>
</dbReference>
<keyword evidence="10 26" id="KW-0548">Nucleotidyltransferase</keyword>
<evidence type="ECO:0000256" key="1">
    <source>
        <dbReference type="ARBA" id="ARBA00001107"/>
    </source>
</evidence>
<feature type="compositionally biased region" description="Polar residues" evidence="27">
    <location>
        <begin position="1091"/>
        <end position="1104"/>
    </location>
</feature>
<keyword evidence="34" id="KW-1185">Reference proteome</keyword>
<keyword evidence="11" id="KW-0235">DNA replication</keyword>